<reference evidence="2 3" key="1">
    <citation type="journal article" date="2019" name="Nat. Ecol. Evol.">
        <title>Megaphylogeny resolves global patterns of mushroom evolution.</title>
        <authorList>
            <person name="Varga T."/>
            <person name="Krizsan K."/>
            <person name="Foldi C."/>
            <person name="Dima B."/>
            <person name="Sanchez-Garcia M."/>
            <person name="Sanchez-Ramirez S."/>
            <person name="Szollosi G.J."/>
            <person name="Szarkandi J.G."/>
            <person name="Papp V."/>
            <person name="Albert L."/>
            <person name="Andreopoulos W."/>
            <person name="Angelini C."/>
            <person name="Antonin V."/>
            <person name="Barry K.W."/>
            <person name="Bougher N.L."/>
            <person name="Buchanan P."/>
            <person name="Buyck B."/>
            <person name="Bense V."/>
            <person name="Catcheside P."/>
            <person name="Chovatia M."/>
            <person name="Cooper J."/>
            <person name="Damon W."/>
            <person name="Desjardin D."/>
            <person name="Finy P."/>
            <person name="Geml J."/>
            <person name="Haridas S."/>
            <person name="Hughes K."/>
            <person name="Justo A."/>
            <person name="Karasinski D."/>
            <person name="Kautmanova I."/>
            <person name="Kiss B."/>
            <person name="Kocsube S."/>
            <person name="Kotiranta H."/>
            <person name="LaButti K.M."/>
            <person name="Lechner B.E."/>
            <person name="Liimatainen K."/>
            <person name="Lipzen A."/>
            <person name="Lukacs Z."/>
            <person name="Mihaltcheva S."/>
            <person name="Morgado L.N."/>
            <person name="Niskanen T."/>
            <person name="Noordeloos M.E."/>
            <person name="Ohm R.A."/>
            <person name="Ortiz-Santana B."/>
            <person name="Ovrebo C."/>
            <person name="Racz N."/>
            <person name="Riley R."/>
            <person name="Savchenko A."/>
            <person name="Shiryaev A."/>
            <person name="Soop K."/>
            <person name="Spirin V."/>
            <person name="Szebenyi C."/>
            <person name="Tomsovsky M."/>
            <person name="Tulloss R.E."/>
            <person name="Uehling J."/>
            <person name="Grigoriev I.V."/>
            <person name="Vagvolgyi C."/>
            <person name="Papp T."/>
            <person name="Martin F.M."/>
            <person name="Miettinen O."/>
            <person name="Hibbett D.S."/>
            <person name="Nagy L.G."/>
        </authorList>
    </citation>
    <scope>NUCLEOTIDE SEQUENCE [LARGE SCALE GENOMIC DNA]</scope>
    <source>
        <strain evidence="2 3">CBS 962.96</strain>
    </source>
</reference>
<keyword evidence="3" id="KW-1185">Reference proteome</keyword>
<gene>
    <name evidence="2" type="ORF">K435DRAFT_782744</name>
</gene>
<dbReference type="EMBL" id="ML179480">
    <property type="protein sequence ID" value="THU86801.1"/>
    <property type="molecule type" value="Genomic_DNA"/>
</dbReference>
<evidence type="ECO:0008006" key="4">
    <source>
        <dbReference type="Google" id="ProtNLM"/>
    </source>
</evidence>
<proteinExistence type="predicted"/>
<accession>A0A4S8LDH4</accession>
<dbReference type="Proteomes" id="UP000297245">
    <property type="component" value="Unassembled WGS sequence"/>
</dbReference>
<organism evidence="2 3">
    <name type="scientific">Dendrothele bispora (strain CBS 962.96)</name>
    <dbReference type="NCBI Taxonomy" id="1314807"/>
    <lineage>
        <taxon>Eukaryota</taxon>
        <taxon>Fungi</taxon>
        <taxon>Dikarya</taxon>
        <taxon>Basidiomycota</taxon>
        <taxon>Agaricomycotina</taxon>
        <taxon>Agaricomycetes</taxon>
        <taxon>Agaricomycetidae</taxon>
        <taxon>Agaricales</taxon>
        <taxon>Agaricales incertae sedis</taxon>
        <taxon>Dendrothele</taxon>
    </lineage>
</organism>
<evidence type="ECO:0000313" key="2">
    <source>
        <dbReference type="EMBL" id="THU86801.1"/>
    </source>
</evidence>
<protein>
    <recommendedName>
        <fullName evidence="4">Zn(2)-C6 fungal-type domain-containing protein</fullName>
    </recommendedName>
</protein>
<dbReference type="OrthoDB" id="5419315at2759"/>
<dbReference type="SUPFAM" id="SSF57701">
    <property type="entry name" value="Zn2/Cys6 DNA-binding domain"/>
    <property type="match status" value="1"/>
</dbReference>
<dbReference type="GO" id="GO:0008270">
    <property type="term" value="F:zinc ion binding"/>
    <property type="evidence" value="ECO:0007669"/>
    <property type="project" value="InterPro"/>
</dbReference>
<dbReference type="AlphaFoldDB" id="A0A4S8LDH4"/>
<feature type="region of interest" description="Disordered" evidence="1">
    <location>
        <begin position="78"/>
        <end position="97"/>
    </location>
</feature>
<evidence type="ECO:0000313" key="3">
    <source>
        <dbReference type="Proteomes" id="UP000297245"/>
    </source>
</evidence>
<dbReference type="GO" id="GO:0000981">
    <property type="term" value="F:DNA-binding transcription factor activity, RNA polymerase II-specific"/>
    <property type="evidence" value="ECO:0007669"/>
    <property type="project" value="InterPro"/>
</dbReference>
<dbReference type="InterPro" id="IPR036864">
    <property type="entry name" value="Zn2-C6_fun-type_DNA-bd_sf"/>
</dbReference>
<feature type="compositionally biased region" description="Polar residues" evidence="1">
    <location>
        <begin position="80"/>
        <end position="97"/>
    </location>
</feature>
<name>A0A4S8LDH4_DENBC</name>
<sequence length="97" mass="11111">MPNLKSVSPKKAGAPKAKDAVRIKSGCYTRRIRHKKCDERPDEFGRCKTCARLHIQCAKRPDWLRSSKVVELREKIEQFPASQRMTKGPSSRSAEQE</sequence>
<evidence type="ECO:0000256" key="1">
    <source>
        <dbReference type="SAM" id="MobiDB-lite"/>
    </source>
</evidence>